<sequence length="125" mass="14003">MANEQNLTQKGKRISTERAQELARLSAESRRQKKELVKTAREFAIAALNAETTDDKGRKYIVKDAMIKKLIAKAVGDADLNAIRYLLELIGESPADENQKIANADIPTDIEHGINIDSWIKDKLK</sequence>
<dbReference type="Proteomes" id="UP000432488">
    <property type="component" value="Unassembled WGS sequence"/>
</dbReference>
<organism evidence="3 6">
    <name type="scientific">Bacteroides uniformis</name>
    <dbReference type="NCBI Taxonomy" id="820"/>
    <lineage>
        <taxon>Bacteria</taxon>
        <taxon>Pseudomonadati</taxon>
        <taxon>Bacteroidota</taxon>
        <taxon>Bacteroidia</taxon>
        <taxon>Bacteroidales</taxon>
        <taxon>Bacteroidaceae</taxon>
        <taxon>Bacteroides</taxon>
    </lineage>
</organism>
<evidence type="ECO:0000313" key="2">
    <source>
        <dbReference type="EMBL" id="KAB4233553.1"/>
    </source>
</evidence>
<name>A0A139JVU1_BACUN</name>
<dbReference type="EMBL" id="WCUV01000021">
    <property type="protein sequence ID" value="KAB4086957.1"/>
    <property type="molecule type" value="Genomic_DNA"/>
</dbReference>
<accession>A0A139JVU1</accession>
<dbReference type="RefSeq" id="WP_061412752.1">
    <property type="nucleotide sequence ID" value="NZ_BAABYI010000001.1"/>
</dbReference>
<evidence type="ECO:0000313" key="6">
    <source>
        <dbReference type="Proteomes" id="UP001218502"/>
    </source>
</evidence>
<dbReference type="Proteomes" id="UP001218502">
    <property type="component" value="Unassembled WGS sequence"/>
</dbReference>
<dbReference type="EMBL" id="WCTL01000016">
    <property type="protein sequence ID" value="KAB4233553.1"/>
    <property type="molecule type" value="Genomic_DNA"/>
</dbReference>
<evidence type="ECO:0000313" key="5">
    <source>
        <dbReference type="Proteomes" id="UP000462376"/>
    </source>
</evidence>
<dbReference type="AlphaFoldDB" id="A0A139JVU1"/>
<protein>
    <submittedName>
        <fullName evidence="3">Uncharacterized protein</fullName>
    </submittedName>
</protein>
<evidence type="ECO:0000313" key="4">
    <source>
        <dbReference type="Proteomes" id="UP000432488"/>
    </source>
</evidence>
<proteinExistence type="predicted"/>
<evidence type="ECO:0000313" key="3">
    <source>
        <dbReference type="EMBL" id="MDC1754641.1"/>
    </source>
</evidence>
<dbReference type="EMBL" id="JAQNQY010000037">
    <property type="protein sequence ID" value="MDC1754641.1"/>
    <property type="molecule type" value="Genomic_DNA"/>
</dbReference>
<reference evidence="4 5" key="1">
    <citation type="journal article" date="2019" name="Nat. Med.">
        <title>A library of human gut bacterial isolates paired with longitudinal multiomics data enables mechanistic microbiome research.</title>
        <authorList>
            <person name="Poyet M."/>
            <person name="Groussin M."/>
            <person name="Gibbons S.M."/>
            <person name="Avila-Pacheco J."/>
            <person name="Jiang X."/>
            <person name="Kearney S.M."/>
            <person name="Perrotta A.R."/>
            <person name="Berdy B."/>
            <person name="Zhao S."/>
            <person name="Lieberman T.D."/>
            <person name="Swanson P.K."/>
            <person name="Smith M."/>
            <person name="Roesemann S."/>
            <person name="Alexander J.E."/>
            <person name="Rich S.A."/>
            <person name="Livny J."/>
            <person name="Vlamakis H."/>
            <person name="Clish C."/>
            <person name="Bullock K."/>
            <person name="Deik A."/>
            <person name="Scott J."/>
            <person name="Pierce K.A."/>
            <person name="Xavier R.J."/>
            <person name="Alm E.J."/>
        </authorList>
    </citation>
    <scope>NUCLEOTIDE SEQUENCE [LARGE SCALE GENOMIC DNA]</scope>
    <source>
        <strain evidence="1 4">BIOML-A42</strain>
        <strain evidence="2 5">BIOML-A5</strain>
    </source>
</reference>
<dbReference type="Proteomes" id="UP000462376">
    <property type="component" value="Unassembled WGS sequence"/>
</dbReference>
<evidence type="ECO:0000313" key="1">
    <source>
        <dbReference type="EMBL" id="KAB4086957.1"/>
    </source>
</evidence>
<reference evidence="3" key="2">
    <citation type="submission" date="2022-10" db="EMBL/GenBank/DDBJ databases">
        <title>Human gut microbiome strain richness.</title>
        <authorList>
            <person name="Chen-Liaw A."/>
        </authorList>
    </citation>
    <scope>NUCLEOTIDE SEQUENCE</scope>
    <source>
        <strain evidence="3">A1_m1001262Bd0_191120</strain>
    </source>
</reference>
<gene>
    <name evidence="2" type="ORF">GAP47_16120</name>
    <name evidence="1" type="ORF">GAQ56_20900</name>
    <name evidence="3" type="ORF">POY80_19590</name>
</gene>
<comment type="caution">
    <text evidence="3">The sequence shown here is derived from an EMBL/GenBank/DDBJ whole genome shotgun (WGS) entry which is preliminary data.</text>
</comment>